<dbReference type="RefSeq" id="WP_186840369.1">
    <property type="nucleotide sequence ID" value="NZ_JACOOZ010000005.1"/>
</dbReference>
<gene>
    <name evidence="1" type="ORF">H8S00_07855</name>
</gene>
<protein>
    <submittedName>
        <fullName evidence="1">Uncharacterized protein</fullName>
    </submittedName>
</protein>
<proteinExistence type="predicted"/>
<sequence length="46" mass="5479">MDNRVFIYIEFGVRQGNKDIIFYYNSYDINYLCCGDVEKKVSGMEK</sequence>
<evidence type="ECO:0000313" key="2">
    <source>
        <dbReference type="Proteomes" id="UP000597877"/>
    </source>
</evidence>
<keyword evidence="2" id="KW-1185">Reference proteome</keyword>
<reference evidence="1 2" key="1">
    <citation type="submission" date="2020-08" db="EMBL/GenBank/DDBJ databases">
        <title>Genome public.</title>
        <authorList>
            <person name="Liu C."/>
            <person name="Sun Q."/>
        </authorList>
    </citation>
    <scope>NUCLEOTIDE SEQUENCE [LARGE SCALE GENOMIC DNA]</scope>
    <source>
        <strain evidence="1 2">BX4</strain>
    </source>
</reference>
<dbReference type="Proteomes" id="UP000597877">
    <property type="component" value="Unassembled WGS sequence"/>
</dbReference>
<dbReference type="EMBL" id="JACOOZ010000005">
    <property type="protein sequence ID" value="MBC5667890.1"/>
    <property type="molecule type" value="Genomic_DNA"/>
</dbReference>
<comment type="caution">
    <text evidence="1">The sequence shown here is derived from an EMBL/GenBank/DDBJ whole genome shotgun (WGS) entry which is preliminary data.</text>
</comment>
<accession>A0ABR7F580</accession>
<evidence type="ECO:0000313" key="1">
    <source>
        <dbReference type="EMBL" id="MBC5667890.1"/>
    </source>
</evidence>
<name>A0ABR7F580_9FIRM</name>
<organism evidence="1 2">
    <name type="scientific">Eubacterium segne</name>
    <dbReference type="NCBI Taxonomy" id="2763045"/>
    <lineage>
        <taxon>Bacteria</taxon>
        <taxon>Bacillati</taxon>
        <taxon>Bacillota</taxon>
        <taxon>Clostridia</taxon>
        <taxon>Eubacteriales</taxon>
        <taxon>Eubacteriaceae</taxon>
        <taxon>Eubacterium</taxon>
    </lineage>
</organism>